<accession>A0A840W2N5</accession>
<feature type="compositionally biased region" description="Pro residues" evidence="1">
    <location>
        <begin position="214"/>
        <end position="262"/>
    </location>
</feature>
<keyword evidence="2" id="KW-0472">Membrane</keyword>
<evidence type="ECO:0000256" key="1">
    <source>
        <dbReference type="SAM" id="MobiDB-lite"/>
    </source>
</evidence>
<name>A0A840W2N5_9ACTN</name>
<sequence>MAAPYPGPYGPPPQPDPRELRPSRIWFWIGGALIPISIVLGVVLFVVLLLRGLALPEFEALTQGTQSTTFTVNAQEHPESGWLLYGSPPNVDHTACALTGPDDQILSFAYPTFNHEAQGQDGAWAMVGMADLTEPGEYTLTCQAPDSVRFGIAYAGDTTGNIATGVLGALGSLLFIPFLGVVGGIILIVVTAVRRNRHRQQLTNERTAQGPQPGQYPGPYPGQRQPPPPGGYPGQPPYPPQDGPPSGPQGPGSPPGPGPQQT</sequence>
<dbReference type="Proteomes" id="UP000579647">
    <property type="component" value="Unassembled WGS sequence"/>
</dbReference>
<reference evidence="3 4" key="1">
    <citation type="submission" date="2020-08" db="EMBL/GenBank/DDBJ databases">
        <title>Sequencing the genomes of 1000 actinobacteria strains.</title>
        <authorList>
            <person name="Klenk H.-P."/>
        </authorList>
    </citation>
    <scope>NUCLEOTIDE SEQUENCE [LARGE SCALE GENOMIC DNA]</scope>
    <source>
        <strain evidence="3 4">DSM 44598</strain>
    </source>
</reference>
<feature type="transmembrane region" description="Helical" evidence="2">
    <location>
        <begin position="174"/>
        <end position="193"/>
    </location>
</feature>
<evidence type="ECO:0000256" key="2">
    <source>
        <dbReference type="SAM" id="Phobius"/>
    </source>
</evidence>
<keyword evidence="4" id="KW-1185">Reference proteome</keyword>
<gene>
    <name evidence="3" type="ORF">HNR07_001371</name>
</gene>
<proteinExistence type="predicted"/>
<feature type="transmembrane region" description="Helical" evidence="2">
    <location>
        <begin position="25"/>
        <end position="50"/>
    </location>
</feature>
<keyword evidence="2" id="KW-0812">Transmembrane</keyword>
<evidence type="ECO:0000313" key="4">
    <source>
        <dbReference type="Proteomes" id="UP000579647"/>
    </source>
</evidence>
<evidence type="ECO:0000313" key="3">
    <source>
        <dbReference type="EMBL" id="MBB5490234.1"/>
    </source>
</evidence>
<protein>
    <submittedName>
        <fullName evidence="3">Uncharacterized protein</fullName>
    </submittedName>
</protein>
<organism evidence="3 4">
    <name type="scientific">Nocardiopsis metallicus</name>
    <dbReference type="NCBI Taxonomy" id="179819"/>
    <lineage>
        <taxon>Bacteria</taxon>
        <taxon>Bacillati</taxon>
        <taxon>Actinomycetota</taxon>
        <taxon>Actinomycetes</taxon>
        <taxon>Streptosporangiales</taxon>
        <taxon>Nocardiopsidaceae</taxon>
        <taxon>Nocardiopsis</taxon>
    </lineage>
</organism>
<comment type="caution">
    <text evidence="3">The sequence shown here is derived from an EMBL/GenBank/DDBJ whole genome shotgun (WGS) entry which is preliminary data.</text>
</comment>
<keyword evidence="2" id="KW-1133">Transmembrane helix</keyword>
<dbReference type="EMBL" id="JACHDO010000001">
    <property type="protein sequence ID" value="MBB5490234.1"/>
    <property type="molecule type" value="Genomic_DNA"/>
</dbReference>
<dbReference type="RefSeq" id="WP_184363340.1">
    <property type="nucleotide sequence ID" value="NZ_BAAAKM010000043.1"/>
</dbReference>
<dbReference type="AlphaFoldDB" id="A0A840W2N5"/>
<feature type="region of interest" description="Disordered" evidence="1">
    <location>
        <begin position="200"/>
        <end position="262"/>
    </location>
</feature>